<feature type="compositionally biased region" description="Basic residues" evidence="4">
    <location>
        <begin position="309"/>
        <end position="328"/>
    </location>
</feature>
<dbReference type="PROSITE" id="PS50088">
    <property type="entry name" value="ANK_REPEAT"/>
    <property type="match status" value="3"/>
</dbReference>
<evidence type="ECO:0000256" key="4">
    <source>
        <dbReference type="SAM" id="MobiDB-lite"/>
    </source>
</evidence>
<evidence type="ECO:0000313" key="5">
    <source>
        <dbReference type="EMBL" id="EWM27412.1"/>
    </source>
</evidence>
<dbReference type="Proteomes" id="UP000019335">
    <property type="component" value="Chromosome 6"/>
</dbReference>
<gene>
    <name evidence="5" type="ORF">Naga_100237g4</name>
</gene>
<dbReference type="Pfam" id="PF12796">
    <property type="entry name" value="Ank_2"/>
    <property type="match status" value="1"/>
</dbReference>
<evidence type="ECO:0000256" key="3">
    <source>
        <dbReference type="PROSITE-ProRule" id="PRU00023"/>
    </source>
</evidence>
<dbReference type="Pfam" id="PF13606">
    <property type="entry name" value="Ank_3"/>
    <property type="match status" value="1"/>
</dbReference>
<dbReference type="EMBL" id="AZIL01000464">
    <property type="protein sequence ID" value="EWM27412.1"/>
    <property type="molecule type" value="Genomic_DNA"/>
</dbReference>
<comment type="caution">
    <text evidence="5">The sequence shown here is derived from an EMBL/GenBank/DDBJ whole genome shotgun (WGS) entry which is preliminary data.</text>
</comment>
<dbReference type="PROSITE" id="PS50297">
    <property type="entry name" value="ANK_REP_REGION"/>
    <property type="match status" value="2"/>
</dbReference>
<name>W7TMV7_9STRA</name>
<evidence type="ECO:0000313" key="6">
    <source>
        <dbReference type="Proteomes" id="UP000019335"/>
    </source>
</evidence>
<feature type="region of interest" description="Disordered" evidence="4">
    <location>
        <begin position="305"/>
        <end position="329"/>
    </location>
</feature>
<keyword evidence="2 3" id="KW-0040">ANK repeat</keyword>
<feature type="repeat" description="ANK" evidence="3">
    <location>
        <begin position="165"/>
        <end position="197"/>
    </location>
</feature>
<dbReference type="InterPro" id="IPR002110">
    <property type="entry name" value="Ankyrin_rpt"/>
</dbReference>
<keyword evidence="6" id="KW-1185">Reference proteome</keyword>
<dbReference type="Gene3D" id="1.25.40.20">
    <property type="entry name" value="Ankyrin repeat-containing domain"/>
    <property type="match status" value="1"/>
</dbReference>
<dbReference type="SMART" id="SM00248">
    <property type="entry name" value="ANK"/>
    <property type="match status" value="6"/>
</dbReference>
<dbReference type="InterPro" id="IPR036770">
    <property type="entry name" value="Ankyrin_rpt-contain_sf"/>
</dbReference>
<evidence type="ECO:0000256" key="1">
    <source>
        <dbReference type="ARBA" id="ARBA00022737"/>
    </source>
</evidence>
<dbReference type="AlphaFoldDB" id="W7TMV7"/>
<dbReference type="OrthoDB" id="90295at2759"/>
<accession>W7TMV7</accession>
<feature type="repeat" description="ANK" evidence="3">
    <location>
        <begin position="61"/>
        <end position="93"/>
    </location>
</feature>
<sequence length="459" mass="51561">MATSTEFMDTANNHITMPLVAAPHQLAGAMAIHEATRNKDFVALDRLLNENKSLIHAPDVVGRSPLMMSSLRGHVDVCEWLLDHGAPLNAVDINRRSAMYNAASYGFVQVVKLLMERGADPKIGDCEGNVPIIAAAYYGYEDVVRYLLDSKHGQDPDDLDRKGERRWTGLYLSCEAGYVKIARMFLQVGADPTIADNHGFTPLEVARKMSNWRCARLLERALREPARVACLVKAHALMESKYVMKEGVKAMDGRRGDNIFRMKTRMTQKNKFLEVTPPFLRMRVENKQPLPVVDIGGAKVISSTLQGEKKRRTRKRAGSLRSAKRRRGELREGKIDLGKKILLQEQAANQSKCSDTGYEGTQPILIHESRQKVARYHTDEEHYGSGAGLGSRTNAISSIFLSPIFFQTLQDGKNTTIGDAEKEEEEDEVVAVTRYLVQGRLPRELFNEVVEMMTPRWMS</sequence>
<keyword evidence="1" id="KW-0677">Repeat</keyword>
<organism evidence="5 6">
    <name type="scientific">Nannochloropsis gaditana</name>
    <dbReference type="NCBI Taxonomy" id="72520"/>
    <lineage>
        <taxon>Eukaryota</taxon>
        <taxon>Sar</taxon>
        <taxon>Stramenopiles</taxon>
        <taxon>Ochrophyta</taxon>
        <taxon>Eustigmatophyceae</taxon>
        <taxon>Eustigmatales</taxon>
        <taxon>Monodopsidaceae</taxon>
        <taxon>Nannochloropsis</taxon>
    </lineage>
</organism>
<dbReference type="PANTHER" id="PTHR24171">
    <property type="entry name" value="ANKYRIN REPEAT DOMAIN-CONTAINING PROTEIN 39-RELATED"/>
    <property type="match status" value="1"/>
</dbReference>
<reference evidence="5 6" key="1">
    <citation type="journal article" date="2014" name="Mol. Plant">
        <title>Chromosome Scale Genome Assembly and Transcriptome Profiling of Nannochloropsis gaditana in Nitrogen Depletion.</title>
        <authorList>
            <person name="Corteggiani Carpinelli E."/>
            <person name="Telatin A."/>
            <person name="Vitulo N."/>
            <person name="Forcato C."/>
            <person name="D'Angelo M."/>
            <person name="Schiavon R."/>
            <person name="Vezzi A."/>
            <person name="Giacometti G.M."/>
            <person name="Morosinotto T."/>
            <person name="Valle G."/>
        </authorList>
    </citation>
    <scope>NUCLEOTIDE SEQUENCE [LARGE SCALE GENOMIC DNA]</scope>
    <source>
        <strain evidence="5 6">B-31</strain>
    </source>
</reference>
<feature type="repeat" description="ANK" evidence="3">
    <location>
        <begin position="94"/>
        <end position="126"/>
    </location>
</feature>
<evidence type="ECO:0000256" key="2">
    <source>
        <dbReference type="ARBA" id="ARBA00023043"/>
    </source>
</evidence>
<dbReference type="SUPFAM" id="SSF48403">
    <property type="entry name" value="Ankyrin repeat"/>
    <property type="match status" value="1"/>
</dbReference>
<protein>
    <submittedName>
        <fullName evidence="5">Ankyrin unc44</fullName>
    </submittedName>
</protein>
<proteinExistence type="predicted"/>